<accession>A0ABT7XN98</accession>
<organism evidence="1 2">
    <name type="scientific">Crenobacter oryzisoli</name>
    <dbReference type="NCBI Taxonomy" id="3056844"/>
    <lineage>
        <taxon>Bacteria</taxon>
        <taxon>Pseudomonadati</taxon>
        <taxon>Pseudomonadota</taxon>
        <taxon>Betaproteobacteria</taxon>
        <taxon>Neisseriales</taxon>
        <taxon>Neisseriaceae</taxon>
        <taxon>Crenobacter</taxon>
    </lineage>
</organism>
<evidence type="ECO:0000313" key="2">
    <source>
        <dbReference type="Proteomes" id="UP001168540"/>
    </source>
</evidence>
<gene>
    <name evidence="1" type="ORF">QU481_10245</name>
</gene>
<protein>
    <submittedName>
        <fullName evidence="1">Uncharacterized protein</fullName>
    </submittedName>
</protein>
<evidence type="ECO:0000313" key="1">
    <source>
        <dbReference type="EMBL" id="MDN0075270.1"/>
    </source>
</evidence>
<proteinExistence type="predicted"/>
<sequence length="64" mass="7618">MMILKGTSARFRGQRVVESRDKMLYILVKPKLDPVHLQKRQRIRARLNDLDDARQLAERCAEPW</sequence>
<dbReference type="EMBL" id="JAUEDK010000015">
    <property type="protein sequence ID" value="MDN0075270.1"/>
    <property type="molecule type" value="Genomic_DNA"/>
</dbReference>
<comment type="caution">
    <text evidence="1">The sequence shown here is derived from an EMBL/GenBank/DDBJ whole genome shotgun (WGS) entry which is preliminary data.</text>
</comment>
<dbReference type="Proteomes" id="UP001168540">
    <property type="component" value="Unassembled WGS sequence"/>
</dbReference>
<reference evidence="1" key="1">
    <citation type="submission" date="2023-06" db="EMBL/GenBank/DDBJ databases">
        <authorList>
            <person name="Zhang S."/>
        </authorList>
    </citation>
    <scope>NUCLEOTIDE SEQUENCE</scope>
    <source>
        <strain evidence="1">SG2303</strain>
    </source>
</reference>
<name>A0ABT7XN98_9NEIS</name>
<keyword evidence="2" id="KW-1185">Reference proteome</keyword>
<dbReference type="RefSeq" id="WP_289829873.1">
    <property type="nucleotide sequence ID" value="NZ_JAUEDK010000015.1"/>
</dbReference>